<protein>
    <recommendedName>
        <fullName evidence="4">Werner Syndrome-like exonuclease</fullName>
    </recommendedName>
</protein>
<sequence length="156" mass="17841">MEFKENNSFSLDWDDRFTEDVIRLMDAIEATPPPPPPPPSSSSKKRKSAVHHQDNLKTGRQLPHSILSPPPSFPSSFARCQSNTRLRYPPLRFGGHILYSFTEDEVENAAMEILKIVEIKKKEMGQVALGFDIEWKPSFQKGLLPLPSLYCYIHFI</sequence>
<reference evidence="2 3" key="1">
    <citation type="journal article" date="2019" name="Genome Biol. Evol.">
        <title>Insights into the evolution of the New World diploid cottons (Gossypium, subgenus Houzingenia) based on genome sequencing.</title>
        <authorList>
            <person name="Grover C.E."/>
            <person name="Arick M.A. 2nd"/>
            <person name="Thrash A."/>
            <person name="Conover J.L."/>
            <person name="Sanders W.S."/>
            <person name="Peterson D.G."/>
            <person name="Frelichowski J.E."/>
            <person name="Scheffler J.A."/>
            <person name="Scheffler B.E."/>
            <person name="Wendel J.F."/>
        </authorList>
    </citation>
    <scope>NUCLEOTIDE SEQUENCE [LARGE SCALE GENOMIC DNA]</scope>
    <source>
        <strain evidence="2">185</strain>
        <tissue evidence="2">Leaf</tissue>
    </source>
</reference>
<feature type="region of interest" description="Disordered" evidence="1">
    <location>
        <begin position="24"/>
        <end position="65"/>
    </location>
</feature>
<comment type="caution">
    <text evidence="2">The sequence shown here is derived from an EMBL/GenBank/DDBJ whole genome shotgun (WGS) entry which is preliminary data.</text>
</comment>
<dbReference type="Proteomes" id="UP000593577">
    <property type="component" value="Unassembled WGS sequence"/>
</dbReference>
<dbReference type="InterPro" id="IPR036397">
    <property type="entry name" value="RNaseH_sf"/>
</dbReference>
<evidence type="ECO:0000313" key="3">
    <source>
        <dbReference type="Proteomes" id="UP000593577"/>
    </source>
</evidence>
<gene>
    <name evidence="2" type="ORF">Goari_002869</name>
</gene>
<proteinExistence type="predicted"/>
<dbReference type="EMBL" id="JABFAA010000011">
    <property type="protein sequence ID" value="MBA0696309.1"/>
    <property type="molecule type" value="Genomic_DNA"/>
</dbReference>
<dbReference type="GO" id="GO:0003676">
    <property type="term" value="F:nucleic acid binding"/>
    <property type="evidence" value="ECO:0007669"/>
    <property type="project" value="InterPro"/>
</dbReference>
<evidence type="ECO:0008006" key="4">
    <source>
        <dbReference type="Google" id="ProtNLM"/>
    </source>
</evidence>
<dbReference type="AlphaFoldDB" id="A0A7J8YBD6"/>
<keyword evidence="3" id="KW-1185">Reference proteome</keyword>
<evidence type="ECO:0000256" key="1">
    <source>
        <dbReference type="SAM" id="MobiDB-lite"/>
    </source>
</evidence>
<accession>A0A7J8YBD6</accession>
<dbReference type="Gene3D" id="3.30.420.10">
    <property type="entry name" value="Ribonuclease H-like superfamily/Ribonuclease H"/>
    <property type="match status" value="1"/>
</dbReference>
<organism evidence="2 3">
    <name type="scientific">Gossypium aridum</name>
    <name type="common">American cotton</name>
    <name type="synonym">Erioxylum aridum</name>
    <dbReference type="NCBI Taxonomy" id="34290"/>
    <lineage>
        <taxon>Eukaryota</taxon>
        <taxon>Viridiplantae</taxon>
        <taxon>Streptophyta</taxon>
        <taxon>Embryophyta</taxon>
        <taxon>Tracheophyta</taxon>
        <taxon>Spermatophyta</taxon>
        <taxon>Magnoliopsida</taxon>
        <taxon>eudicotyledons</taxon>
        <taxon>Gunneridae</taxon>
        <taxon>Pentapetalae</taxon>
        <taxon>rosids</taxon>
        <taxon>malvids</taxon>
        <taxon>Malvales</taxon>
        <taxon>Malvaceae</taxon>
        <taxon>Malvoideae</taxon>
        <taxon>Gossypium</taxon>
    </lineage>
</organism>
<feature type="compositionally biased region" description="Pro residues" evidence="1">
    <location>
        <begin position="31"/>
        <end position="40"/>
    </location>
</feature>
<evidence type="ECO:0000313" key="2">
    <source>
        <dbReference type="EMBL" id="MBA0696309.1"/>
    </source>
</evidence>
<name>A0A7J8YBD6_GOSAI</name>